<dbReference type="AlphaFoldDB" id="S4XWW8"/>
<reference evidence="2 3" key="1">
    <citation type="journal article" date="2013" name="Sci. Rep.">
        <title>Extraordinary expansion of a Sorangium cellulosum genome from an alkaline milieu.</title>
        <authorList>
            <person name="Han K."/>
            <person name="Li Z.F."/>
            <person name="Peng R."/>
            <person name="Zhu L.P."/>
            <person name="Zhou T."/>
            <person name="Wang L.G."/>
            <person name="Li S.G."/>
            <person name="Zhang X.B."/>
            <person name="Hu W."/>
            <person name="Wu Z.H."/>
            <person name="Qin N."/>
            <person name="Li Y.Z."/>
        </authorList>
    </citation>
    <scope>NUCLEOTIDE SEQUENCE [LARGE SCALE GENOMIC DNA]</scope>
    <source>
        <strain evidence="2 3">So0157-2</strain>
    </source>
</reference>
<organism evidence="2 3">
    <name type="scientific">Sorangium cellulosum So0157-2</name>
    <dbReference type="NCBI Taxonomy" id="1254432"/>
    <lineage>
        <taxon>Bacteria</taxon>
        <taxon>Pseudomonadati</taxon>
        <taxon>Myxococcota</taxon>
        <taxon>Polyangia</taxon>
        <taxon>Polyangiales</taxon>
        <taxon>Polyangiaceae</taxon>
        <taxon>Sorangium</taxon>
    </lineage>
</organism>
<dbReference type="PATRIC" id="fig|1254432.3.peg.4876"/>
<sequence length="241" mass="24659">MVNNVGRCTPVGTDLNHEAPHPNEGGTFRREACPGEGACAGYCGGHSDAMCRFPADGAVARTSVCSCPDEGCAIGPATLTRFFCDGDGREKAPVVERCGGENGGFKCEDESACKTSCASDADCIKDFICSDGVCIDLEEVGPRCDGEHTLRAAGGDTDCTPYRCPPGGGACASPCRSVADCVDGMVCDLANQCVPQLDPSQVPSCSCGVVGASTERAPALASVLLGAAAALAGLRRRQRRP</sequence>
<accession>S4XWW8</accession>
<dbReference type="EMBL" id="CP003969">
    <property type="protein sequence ID" value="AGP36861.1"/>
    <property type="molecule type" value="Genomic_DNA"/>
</dbReference>
<dbReference type="Proteomes" id="UP000014803">
    <property type="component" value="Chromosome"/>
</dbReference>
<gene>
    <name evidence="2" type="ORF">SCE1572_21590</name>
</gene>
<evidence type="ECO:0000313" key="2">
    <source>
        <dbReference type="EMBL" id="AGP36861.1"/>
    </source>
</evidence>
<proteinExistence type="predicted"/>
<feature type="region of interest" description="Disordered" evidence="1">
    <location>
        <begin position="1"/>
        <end position="23"/>
    </location>
</feature>
<dbReference type="KEGG" id="scu:SCE1572_21590"/>
<dbReference type="RefSeq" id="WP_020736251.1">
    <property type="nucleotide sequence ID" value="NC_021658.1"/>
</dbReference>
<protein>
    <submittedName>
        <fullName evidence="2">Uncharacterized protein</fullName>
    </submittedName>
</protein>
<evidence type="ECO:0000256" key="1">
    <source>
        <dbReference type="SAM" id="MobiDB-lite"/>
    </source>
</evidence>
<name>S4XWW8_SORCE</name>
<dbReference type="HOGENOM" id="CLU_1165221_0_0_7"/>
<evidence type="ECO:0000313" key="3">
    <source>
        <dbReference type="Proteomes" id="UP000014803"/>
    </source>
</evidence>